<dbReference type="RefSeq" id="WP_148344219.1">
    <property type="nucleotide sequence ID" value="NZ_VSFG01000001.1"/>
</dbReference>
<dbReference type="STRING" id="1220554.GCA_001552135_06495"/>
<dbReference type="AlphaFoldDB" id="A0A5D0P082"/>
<keyword evidence="3" id="KW-0489">Methyltransferase</keyword>
<dbReference type="GO" id="GO:0032259">
    <property type="term" value="P:methylation"/>
    <property type="evidence" value="ECO:0007669"/>
    <property type="project" value="UniProtKB-KW"/>
</dbReference>
<comment type="caution">
    <text evidence="3">The sequence shown here is derived from an EMBL/GenBank/DDBJ whole genome shotgun (WGS) entry which is preliminary data.</text>
</comment>
<dbReference type="InterPro" id="IPR050447">
    <property type="entry name" value="Erg6_SMT_methyltransf"/>
</dbReference>
<evidence type="ECO:0000313" key="4">
    <source>
        <dbReference type="Proteomes" id="UP000323380"/>
    </source>
</evidence>
<dbReference type="SUPFAM" id="SSF53335">
    <property type="entry name" value="S-adenosyl-L-methionine-dependent methyltransferases"/>
    <property type="match status" value="1"/>
</dbReference>
<organism evidence="3 4">
    <name type="scientific">Actinomadura chibensis</name>
    <dbReference type="NCBI Taxonomy" id="392828"/>
    <lineage>
        <taxon>Bacteria</taxon>
        <taxon>Bacillati</taxon>
        <taxon>Actinomycetota</taxon>
        <taxon>Actinomycetes</taxon>
        <taxon>Streptosporangiales</taxon>
        <taxon>Thermomonosporaceae</taxon>
        <taxon>Actinomadura</taxon>
    </lineage>
</organism>
<proteinExistence type="predicted"/>
<dbReference type="Gene3D" id="3.40.50.150">
    <property type="entry name" value="Vaccinia Virus protein VP39"/>
    <property type="match status" value="1"/>
</dbReference>
<dbReference type="Pfam" id="PF08241">
    <property type="entry name" value="Methyltransf_11"/>
    <property type="match status" value="1"/>
</dbReference>
<feature type="domain" description="Methyltransferase type 11" evidence="2">
    <location>
        <begin position="59"/>
        <end position="148"/>
    </location>
</feature>
<gene>
    <name evidence="3" type="ORF">FXF69_12070</name>
</gene>
<dbReference type="Proteomes" id="UP000323380">
    <property type="component" value="Unassembled WGS sequence"/>
</dbReference>
<evidence type="ECO:0000313" key="3">
    <source>
        <dbReference type="EMBL" id="TYB49759.1"/>
    </source>
</evidence>
<accession>A0A5D0P082</accession>
<protein>
    <submittedName>
        <fullName evidence="3">Class I SAM-dependent methyltransferase</fullName>
    </submittedName>
</protein>
<dbReference type="GO" id="GO:0008757">
    <property type="term" value="F:S-adenosylmethionine-dependent methyltransferase activity"/>
    <property type="evidence" value="ECO:0007669"/>
    <property type="project" value="InterPro"/>
</dbReference>
<dbReference type="InterPro" id="IPR013216">
    <property type="entry name" value="Methyltransf_11"/>
</dbReference>
<keyword evidence="4" id="KW-1185">Reference proteome</keyword>
<keyword evidence="1 3" id="KW-0808">Transferase</keyword>
<evidence type="ECO:0000259" key="2">
    <source>
        <dbReference type="Pfam" id="PF08241"/>
    </source>
</evidence>
<dbReference type="PANTHER" id="PTHR44068:SF11">
    <property type="entry name" value="GERANYL DIPHOSPHATE 2-C-METHYLTRANSFERASE"/>
    <property type="match status" value="1"/>
</dbReference>
<sequence>MTAPAMVAEFGDVAAWTAEAVAQLGAEHAIPAACRGSASPTALAWLAEACELAPGTRLLDVGAGAGGPAAWAARRFGVRPVLLDPRLAACRAAALMFGLPVVLASGDRLPLRAGSMDAAWCLGVLCTVADKAGLLREVHRVLRPGASLGLLVVVARTPRASAVPDGNLFPTQDELAVLLDDAGFDLVEQIDRPGDAPLSWSRRAARVAEVVATRHRADRAYALAARQSESFNRLFESGRISMQLIHAVRRRPGGAHTRGGK</sequence>
<reference evidence="3 4" key="1">
    <citation type="submission" date="2019-08" db="EMBL/GenBank/DDBJ databases">
        <title>Actinomadura sp. nov. CYP1-5 isolated from mountain soil.</title>
        <authorList>
            <person name="Songsumanus A."/>
            <person name="Kuncharoen N."/>
            <person name="Kudo T."/>
            <person name="Yuki M."/>
            <person name="Igarashi Y."/>
            <person name="Tanasupawat S."/>
        </authorList>
    </citation>
    <scope>NUCLEOTIDE SEQUENCE [LARGE SCALE GENOMIC DNA]</scope>
    <source>
        <strain evidence="3 4">JCM 14158</strain>
    </source>
</reference>
<evidence type="ECO:0000256" key="1">
    <source>
        <dbReference type="ARBA" id="ARBA00022679"/>
    </source>
</evidence>
<name>A0A5D0P082_9ACTN</name>
<dbReference type="InterPro" id="IPR029063">
    <property type="entry name" value="SAM-dependent_MTases_sf"/>
</dbReference>
<dbReference type="PANTHER" id="PTHR44068">
    <property type="entry name" value="ZGC:194242"/>
    <property type="match status" value="1"/>
</dbReference>
<dbReference type="EMBL" id="VSFG01000001">
    <property type="protein sequence ID" value="TYB49759.1"/>
    <property type="molecule type" value="Genomic_DNA"/>
</dbReference>